<sequence length="64" mass="7255">MLSSEKSSEEVIQKWGYKNTDKINPDEVGVYLFDFDKDNTNSVEVTPLPVKESGFEVKTIEEAV</sequence>
<dbReference type="AlphaFoldDB" id="A0A5J4SM16"/>
<proteinExistence type="predicted"/>
<dbReference type="EMBL" id="SNRY01000111">
    <property type="protein sequence ID" value="KAA6346958.1"/>
    <property type="molecule type" value="Genomic_DNA"/>
</dbReference>
<gene>
    <name evidence="1" type="ORF">EZS27_005539</name>
</gene>
<evidence type="ECO:0000313" key="1">
    <source>
        <dbReference type="EMBL" id="KAA6346958.1"/>
    </source>
</evidence>
<protein>
    <submittedName>
        <fullName evidence="1">Uncharacterized protein</fullName>
    </submittedName>
</protein>
<organism evidence="1">
    <name type="scientific">termite gut metagenome</name>
    <dbReference type="NCBI Taxonomy" id="433724"/>
    <lineage>
        <taxon>unclassified sequences</taxon>
        <taxon>metagenomes</taxon>
        <taxon>organismal metagenomes</taxon>
    </lineage>
</organism>
<name>A0A5J4SM16_9ZZZZ</name>
<reference evidence="1" key="1">
    <citation type="submission" date="2019-03" db="EMBL/GenBank/DDBJ databases">
        <title>Single cell metagenomics reveals metabolic interactions within the superorganism composed of flagellate Streblomastix strix and complex community of Bacteroidetes bacteria on its surface.</title>
        <authorList>
            <person name="Treitli S.C."/>
            <person name="Kolisko M."/>
            <person name="Husnik F."/>
            <person name="Keeling P."/>
            <person name="Hampl V."/>
        </authorList>
    </citation>
    <scope>NUCLEOTIDE SEQUENCE</scope>
    <source>
        <strain evidence="1">STM</strain>
    </source>
</reference>
<accession>A0A5J4SM16</accession>
<comment type="caution">
    <text evidence="1">The sequence shown here is derived from an EMBL/GenBank/DDBJ whole genome shotgun (WGS) entry which is preliminary data.</text>
</comment>
<feature type="non-terminal residue" evidence="1">
    <location>
        <position position="64"/>
    </location>
</feature>